<dbReference type="InterPro" id="IPR006179">
    <property type="entry name" value="5_nucleotidase/apyrase"/>
</dbReference>
<evidence type="ECO:0000259" key="3">
    <source>
        <dbReference type="Pfam" id="PF00149"/>
    </source>
</evidence>
<protein>
    <submittedName>
        <fullName evidence="6">2',3'-cyclic-nucleotide 2'-phosphodiesterase/5'-or 3'-nucleotidase, 5'-nucleotidase family</fullName>
    </submittedName>
</protein>
<dbReference type="PANTHER" id="PTHR11575:SF24">
    <property type="entry name" value="5'-NUCLEOTIDASE"/>
    <property type="match status" value="1"/>
</dbReference>
<keyword evidence="1 2" id="KW-0732">Signal</keyword>
<name>A0A1I2X553_9FIRM</name>
<dbReference type="SUPFAM" id="SSF55816">
    <property type="entry name" value="5'-nucleotidase (syn. UDP-sugar hydrolase), C-terminal domain"/>
    <property type="match status" value="1"/>
</dbReference>
<dbReference type="RefSeq" id="WP_092473265.1">
    <property type="nucleotide sequence ID" value="NZ_FOOX01000016.1"/>
</dbReference>
<dbReference type="Gene3D" id="3.90.780.10">
    <property type="entry name" value="5'-Nucleotidase, C-terminal domain"/>
    <property type="match status" value="1"/>
</dbReference>
<feature type="signal peptide" evidence="2">
    <location>
        <begin position="1"/>
        <end position="27"/>
    </location>
</feature>
<dbReference type="PRINTS" id="PR01607">
    <property type="entry name" value="APYRASEFAMLY"/>
</dbReference>
<dbReference type="InterPro" id="IPR029052">
    <property type="entry name" value="Metallo-depent_PP-like"/>
</dbReference>
<dbReference type="InterPro" id="IPR004843">
    <property type="entry name" value="Calcineurin-like_PHP"/>
</dbReference>
<keyword evidence="7" id="KW-1185">Reference proteome</keyword>
<dbReference type="OrthoDB" id="9800780at2"/>
<feature type="domain" description="Purple acid phosphatase N-terminal" evidence="5">
    <location>
        <begin position="66"/>
        <end position="160"/>
    </location>
</feature>
<dbReference type="InterPro" id="IPR036907">
    <property type="entry name" value="5'-Nucleotdase_C_sf"/>
</dbReference>
<dbReference type="Pfam" id="PF02872">
    <property type="entry name" value="5_nucleotid_C"/>
    <property type="match status" value="1"/>
</dbReference>
<dbReference type="GO" id="GO:0030288">
    <property type="term" value="C:outer membrane-bounded periplasmic space"/>
    <property type="evidence" value="ECO:0007669"/>
    <property type="project" value="TreeGrafter"/>
</dbReference>
<evidence type="ECO:0000256" key="1">
    <source>
        <dbReference type="ARBA" id="ARBA00022729"/>
    </source>
</evidence>
<proteinExistence type="predicted"/>
<dbReference type="SUPFAM" id="SSF56300">
    <property type="entry name" value="Metallo-dependent phosphatases"/>
    <property type="match status" value="2"/>
</dbReference>
<evidence type="ECO:0000256" key="2">
    <source>
        <dbReference type="SAM" id="SignalP"/>
    </source>
</evidence>
<evidence type="ECO:0000313" key="6">
    <source>
        <dbReference type="EMBL" id="SFH08663.1"/>
    </source>
</evidence>
<dbReference type="EMBL" id="FOOX01000016">
    <property type="protein sequence ID" value="SFH08663.1"/>
    <property type="molecule type" value="Genomic_DNA"/>
</dbReference>
<feature type="domain" description="Calcineurin-like phosphoesterase" evidence="3">
    <location>
        <begin position="168"/>
        <end position="358"/>
    </location>
</feature>
<evidence type="ECO:0000259" key="4">
    <source>
        <dbReference type="Pfam" id="PF02872"/>
    </source>
</evidence>
<evidence type="ECO:0000259" key="5">
    <source>
        <dbReference type="Pfam" id="PF16656"/>
    </source>
</evidence>
<dbReference type="Gene3D" id="2.60.40.380">
    <property type="entry name" value="Purple acid phosphatase-like, N-terminal"/>
    <property type="match status" value="1"/>
</dbReference>
<dbReference type="Proteomes" id="UP000199337">
    <property type="component" value="Unassembled WGS sequence"/>
</dbReference>
<dbReference type="Gene3D" id="3.60.21.10">
    <property type="match status" value="2"/>
</dbReference>
<dbReference type="GO" id="GO:0009166">
    <property type="term" value="P:nucleotide catabolic process"/>
    <property type="evidence" value="ECO:0007669"/>
    <property type="project" value="InterPro"/>
</dbReference>
<feature type="domain" description="Calcineurin-like phosphoesterase" evidence="3">
    <location>
        <begin position="1211"/>
        <end position="1425"/>
    </location>
</feature>
<organism evidence="6 7">
    <name type="scientific">Desulfotruncus arcticus DSM 17038</name>
    <dbReference type="NCBI Taxonomy" id="1121424"/>
    <lineage>
        <taxon>Bacteria</taxon>
        <taxon>Bacillati</taxon>
        <taxon>Bacillota</taxon>
        <taxon>Clostridia</taxon>
        <taxon>Eubacteriales</taxon>
        <taxon>Desulfallaceae</taxon>
        <taxon>Desulfotruncus</taxon>
    </lineage>
</organism>
<reference evidence="7" key="1">
    <citation type="submission" date="2016-10" db="EMBL/GenBank/DDBJ databases">
        <authorList>
            <person name="Varghese N."/>
            <person name="Submissions S."/>
        </authorList>
    </citation>
    <scope>NUCLEOTIDE SEQUENCE [LARGE SCALE GENOMIC DNA]</scope>
    <source>
        <strain evidence="7">DSM 17038</strain>
    </source>
</reference>
<dbReference type="STRING" id="341036.SAMN05660649_03787"/>
<dbReference type="GO" id="GO:0003993">
    <property type="term" value="F:acid phosphatase activity"/>
    <property type="evidence" value="ECO:0007669"/>
    <property type="project" value="InterPro"/>
</dbReference>
<gene>
    <name evidence="6" type="ORF">SAMN05660649_03787</name>
</gene>
<feature type="chain" id="PRO_5038937843" evidence="2">
    <location>
        <begin position="28"/>
        <end position="1839"/>
    </location>
</feature>
<dbReference type="SUPFAM" id="SSF49363">
    <property type="entry name" value="Purple acid phosphatase, N-terminal domain"/>
    <property type="match status" value="1"/>
</dbReference>
<dbReference type="Pfam" id="PF00149">
    <property type="entry name" value="Metallophos"/>
    <property type="match status" value="2"/>
</dbReference>
<evidence type="ECO:0000313" key="7">
    <source>
        <dbReference type="Proteomes" id="UP000199337"/>
    </source>
</evidence>
<sequence>MRFTRKVLSTVLLICMLLCNVVVPVNAFAVDNSNDQNNGVDQGTVLSETYNTVLSETYEAYAATDITFAPGRDATELNFAWYSNVISTNSVVQVAEKDDMTGPDFPVDSATTYTGTVSSAVTDFFSNKATVTGLQESTDYIYRVGDGNDENWSPVYNFTTHDTNSFSFLAVGDPQIGAGGSVASDTSGWEDTMSQALNQFPDVSFLASLGDQVNSNNNESQYTGYFAPPELRSLPVAPLLGNHDNGAANYDYHFNLPNLSSYATTTPGSSDYYFTYGNTLFMVLNTNNSSGAEHDAFMEQAIEANPDATWKVVMFHQDVYGSASHSTSSSIINLRQALFPVFDKYKIDLVLNGHDHSYTRTYHMYQDQALTNQNVDANGAVVNPLGTLYITLNSASGSKYYDLQAIPETYSVVRSQIRVPTFSRLTVTADSLNISTYRTDTMALTDTYTIKKDGSQPALDLSQLTLTADGDTLLAADDSSSIKLSLAATDSNGDDVDLSDTYVLYKTDNADILSIAADGTVTVKNKPAMDETVKVWAEVYDGNDMVSSNQLDIKVQNPYGLAMVELTADDDTITINSTAGIKLALTGKDTLGADMDLSSATVEYQTDQEDILAISADGTVTVQNEPSRNVNVTISAEVTLDEKTCTSNTVTITVLATANGTEIVVPVKNGLDDMEERADGSLDWDSSDLEITWESPTDTDVKNQLIGIRFTDLAIPKGMTILDAYIQFSVDEPDKSHNPFDVNIHAEDVADSTAFENVPYTVSSRVKTATSVNWADAPIWTTTHEADTAQQTPNLASLVQEIIDKDGWTEGNAISFIFSGTGNRTAESFEGAGSHSDQVPTLHVKYMTADVGIPISEARDLGADQTATVTGIVTCVNPTTDGSYFIQDSTAGICVYNTSLSPAPQQGDKIQVSGPMSLYHGLLEMMPEPSDVSIVSSGNAIPEPKVITVNQTGDYQSQLVKIENLTLGDITTGGETTVTDESGNSTVIYRIPALTGIGKGDKVDIVGIVSTYNHDELIIRSAADIVKSSGSILDARDLGAGQTATVTGVVTYTDGRNYYIQDNSAGINVYVSGLSPALQQGDQIRATGPLSLYHGLLEMSPQATDVSILSSNNPLPDPKVVTIKQVADYESQRIKIKDVILGTTTDSNTPLTDADGNTINIYKMPSLTGFNAGDMVDVIAVASIYDDLQLLVQNAADVTRAASPSDKIFDIVEITDLHGNIGDTASNQIAGVLAENIKNNVYANNPDRTLILSGGDNYQGTAISNLLYGEPVMEIFNYIGVAASALGNHEFDWGLDKVTDISNPVAAQYPIICANLFPKGNTTDPVFDPYKVFTLDGVKIAVVGGIAEETPGIVLADYIKDYDVLSNVTYINKYAEQARTEDGAQIVIALIHEGDDLNNGTSGPIVDIAENLVGVDAVLGGHTHSVVSTTVTTNSGKSMPLEIGSCNGKGYIDLKLILHEDGSITFDNANSAYVAQDTTSTVYPYGYKTATPTVDQTAKQIVADAMEEVGPILNEVLGSAQIYMGRSQADSPYGESLAGNWATDVTRSEGEAEFGFQNNGGLRCDIPQGQITMSTIYQFMPFDNTIVTCDMTGTQLKLLLEQAVGVDTSVPAAQQGGKGIQVSGLKFTYDPNQPFGSKVVSISKSDGTPVDMTDSTTTYKVATNNFMAGGGDGFGAFLQATNMVDTHILIRDALADAVTAAGTAGITAQIEQRIQNKQKTDQEIATIESLLVVDGNQQPVTGNLERGQQYYLTWKARKNSDGDIPGLAIVEVLNGDQPVFLNAAKGLKVYGDQNTEYSVLYQPTTSGTCTVKGFYWSDWSNTTSWQPLAEPVETSINVN</sequence>
<dbReference type="PANTHER" id="PTHR11575">
    <property type="entry name" value="5'-NUCLEOTIDASE-RELATED"/>
    <property type="match status" value="1"/>
</dbReference>
<accession>A0A1I2X553</accession>
<dbReference type="GO" id="GO:0046872">
    <property type="term" value="F:metal ion binding"/>
    <property type="evidence" value="ECO:0007669"/>
    <property type="project" value="InterPro"/>
</dbReference>
<dbReference type="InterPro" id="IPR008334">
    <property type="entry name" value="5'-Nucleotdase_C"/>
</dbReference>
<dbReference type="InterPro" id="IPR008963">
    <property type="entry name" value="Purple_acid_Pase-like_N"/>
</dbReference>
<dbReference type="Pfam" id="PF16656">
    <property type="entry name" value="Pur_ac_phosph_N"/>
    <property type="match status" value="1"/>
</dbReference>
<feature type="domain" description="5'-Nucleotidase C-terminal" evidence="4">
    <location>
        <begin position="1525"/>
        <end position="1677"/>
    </location>
</feature>
<dbReference type="InterPro" id="IPR015914">
    <property type="entry name" value="PAPs_N"/>
</dbReference>